<evidence type="ECO:0000313" key="10">
    <source>
        <dbReference type="EMBL" id="KAF9515993.1"/>
    </source>
</evidence>
<evidence type="ECO:0000256" key="6">
    <source>
        <dbReference type="ARBA" id="ARBA00022989"/>
    </source>
</evidence>
<feature type="transmembrane region" description="Helical" evidence="8">
    <location>
        <begin position="420"/>
        <end position="438"/>
    </location>
</feature>
<feature type="transmembrane region" description="Helical" evidence="8">
    <location>
        <begin position="488"/>
        <end position="508"/>
    </location>
</feature>
<evidence type="ECO:0000256" key="7">
    <source>
        <dbReference type="ARBA" id="ARBA00023136"/>
    </source>
</evidence>
<feature type="transmembrane region" description="Helical" evidence="8">
    <location>
        <begin position="458"/>
        <end position="476"/>
    </location>
</feature>
<dbReference type="AlphaFoldDB" id="A0A9P6DYT4"/>
<dbReference type="EC" id="2.3.-.-" evidence="8"/>
<feature type="transmembrane region" description="Helical" evidence="8">
    <location>
        <begin position="52"/>
        <end position="75"/>
    </location>
</feature>
<feature type="transmembrane region" description="Helical" evidence="8">
    <location>
        <begin position="334"/>
        <end position="356"/>
    </location>
</feature>
<keyword evidence="8" id="KW-0808">Transferase</keyword>
<keyword evidence="4 8" id="KW-0337">GPI-anchor biosynthesis</keyword>
<comment type="function">
    <text evidence="8">A acetyltransferase, which acetylates the inositol ring of phosphatidylinositol during biosynthesis of GPI-anchor.</text>
</comment>
<keyword evidence="8" id="KW-0256">Endoplasmic reticulum</keyword>
<dbReference type="OrthoDB" id="15270at2759"/>
<evidence type="ECO:0000256" key="8">
    <source>
        <dbReference type="RuleBase" id="RU280819"/>
    </source>
</evidence>
<keyword evidence="11" id="KW-1185">Reference proteome</keyword>
<dbReference type="PIRSF" id="PIRSF017321">
    <property type="entry name" value="GWT1"/>
    <property type="match status" value="1"/>
</dbReference>
<accession>A0A9P6DYT4</accession>
<evidence type="ECO:0000256" key="5">
    <source>
        <dbReference type="ARBA" id="ARBA00022692"/>
    </source>
</evidence>
<dbReference type="Proteomes" id="UP000886523">
    <property type="component" value="Unassembled WGS sequence"/>
</dbReference>
<keyword evidence="5 8" id="KW-0812">Transmembrane</keyword>
<keyword evidence="7 8" id="KW-0472">Membrane</keyword>
<dbReference type="Pfam" id="PF06423">
    <property type="entry name" value="GWT1"/>
    <property type="match status" value="1"/>
</dbReference>
<evidence type="ECO:0000256" key="2">
    <source>
        <dbReference type="ARBA" id="ARBA00004687"/>
    </source>
</evidence>
<comment type="caution">
    <text evidence="10">The sequence shown here is derived from an EMBL/GenBank/DDBJ whole genome shotgun (WGS) entry which is preliminary data.</text>
</comment>
<evidence type="ECO:0000256" key="1">
    <source>
        <dbReference type="ARBA" id="ARBA00004141"/>
    </source>
</evidence>
<feature type="transmembrane region" description="Helical" evidence="8">
    <location>
        <begin position="387"/>
        <end position="408"/>
    </location>
</feature>
<evidence type="ECO:0000256" key="3">
    <source>
        <dbReference type="ARBA" id="ARBA00007559"/>
    </source>
</evidence>
<feature type="region of interest" description="Disordered" evidence="9">
    <location>
        <begin position="108"/>
        <end position="136"/>
    </location>
</feature>
<dbReference type="InterPro" id="IPR009447">
    <property type="entry name" value="PIGW/GWT1"/>
</dbReference>
<feature type="compositionally biased region" description="Low complexity" evidence="9">
    <location>
        <begin position="122"/>
        <end position="136"/>
    </location>
</feature>
<dbReference type="GO" id="GO:0006506">
    <property type="term" value="P:GPI anchor biosynthetic process"/>
    <property type="evidence" value="ECO:0007669"/>
    <property type="project" value="UniProtKB-KW"/>
</dbReference>
<evidence type="ECO:0000256" key="4">
    <source>
        <dbReference type="ARBA" id="ARBA00022502"/>
    </source>
</evidence>
<dbReference type="GO" id="GO:0072659">
    <property type="term" value="P:protein localization to plasma membrane"/>
    <property type="evidence" value="ECO:0007669"/>
    <property type="project" value="TreeGrafter"/>
</dbReference>
<keyword evidence="8" id="KW-0012">Acyltransferase</keyword>
<comment type="subcellular location">
    <subcellularLocation>
        <location evidence="8">Endoplasmic reticulum membrane</location>
        <topology evidence="8">Multi-pass membrane protein</topology>
    </subcellularLocation>
    <subcellularLocation>
        <location evidence="1">Membrane</location>
        <topology evidence="1">Multi-pass membrane protein</topology>
    </subcellularLocation>
</comment>
<evidence type="ECO:0000313" key="11">
    <source>
        <dbReference type="Proteomes" id="UP000886523"/>
    </source>
</evidence>
<evidence type="ECO:0000256" key="9">
    <source>
        <dbReference type="SAM" id="MobiDB-lite"/>
    </source>
</evidence>
<comment type="similarity">
    <text evidence="3 8">Belongs to the PIGW family.</text>
</comment>
<dbReference type="PANTHER" id="PTHR20661">
    <property type="entry name" value="PHOSPHATIDYLINOSITOL-GLYCAN BIOSYNTHESIS CLASS W PROTEIN"/>
    <property type="match status" value="1"/>
</dbReference>
<sequence length="538" mass="58749">MSSYKASKEAFVSDAVGSTVLHVNSVSCVALASIFLHSAIQSRFVLFPSPTSLSVASLSLLQLWVEFCLLVLPLLLSMTLFANYPIHLCIMLLAPTALLLTTRSAPPPRDPLLPPPTPPPVRSRSSSPTPIPGRSPEGPFALVTSISTPVDLGNGEPADLPIVSLMTGSVPYITTYRSHMMLMTILAILAVDFPVFPRSLMKCESFGVSLMDLGVGSFVFSQGLVSAIPVLKNPRSLEAPLLPKIAQVCRKVIPLFALGLVRVVLEHVTEYGVHWNFFITMAILPPLFVLLHPMILKMPISLLGMIITICKFTFDPDWALGNSREGLISQNKEGIVSVPGYLAIHVLGFLTGTLLLPPSPSMFRRYYREDGSTARPRNHAKRQPAKAAIELISYSSVWWILFSLMSFWGGGSGSPVSRRLANLPYVLWIAAFNTSDAICVPRTRDREYGGHPSCWKPLISMGLPLFLLANAMTGLVNLASSTMYASDVVAMSVLLGYSEVVCMVAWACRGTRIVANMKMEGRALVGYYRAIFNSKSWF</sequence>
<gene>
    <name evidence="10" type="ORF">BS47DRAFT_1371848</name>
</gene>
<feature type="compositionally biased region" description="Pro residues" evidence="9">
    <location>
        <begin position="108"/>
        <end position="121"/>
    </location>
</feature>
<comment type="caution">
    <text evidence="8">Lacks conserved residue(s) required for the propagation of feature annotation.</text>
</comment>
<reference evidence="10" key="1">
    <citation type="journal article" date="2020" name="Nat. Commun.">
        <title>Large-scale genome sequencing of mycorrhizal fungi provides insights into the early evolution of symbiotic traits.</title>
        <authorList>
            <person name="Miyauchi S."/>
            <person name="Kiss E."/>
            <person name="Kuo A."/>
            <person name="Drula E."/>
            <person name="Kohler A."/>
            <person name="Sanchez-Garcia M."/>
            <person name="Morin E."/>
            <person name="Andreopoulos B."/>
            <person name="Barry K.W."/>
            <person name="Bonito G."/>
            <person name="Buee M."/>
            <person name="Carver A."/>
            <person name="Chen C."/>
            <person name="Cichocki N."/>
            <person name="Clum A."/>
            <person name="Culley D."/>
            <person name="Crous P.W."/>
            <person name="Fauchery L."/>
            <person name="Girlanda M."/>
            <person name="Hayes R.D."/>
            <person name="Keri Z."/>
            <person name="LaButti K."/>
            <person name="Lipzen A."/>
            <person name="Lombard V."/>
            <person name="Magnuson J."/>
            <person name="Maillard F."/>
            <person name="Murat C."/>
            <person name="Nolan M."/>
            <person name="Ohm R.A."/>
            <person name="Pangilinan J."/>
            <person name="Pereira M.F."/>
            <person name="Perotto S."/>
            <person name="Peter M."/>
            <person name="Pfister S."/>
            <person name="Riley R."/>
            <person name="Sitrit Y."/>
            <person name="Stielow J.B."/>
            <person name="Szollosi G."/>
            <person name="Zifcakova L."/>
            <person name="Stursova M."/>
            <person name="Spatafora J.W."/>
            <person name="Tedersoo L."/>
            <person name="Vaario L.M."/>
            <person name="Yamada A."/>
            <person name="Yan M."/>
            <person name="Wang P."/>
            <person name="Xu J."/>
            <person name="Bruns T."/>
            <person name="Baldrian P."/>
            <person name="Vilgalys R."/>
            <person name="Dunand C."/>
            <person name="Henrissat B."/>
            <person name="Grigoriev I.V."/>
            <person name="Hibbett D."/>
            <person name="Nagy L.G."/>
            <person name="Martin F.M."/>
        </authorList>
    </citation>
    <scope>NUCLEOTIDE SEQUENCE</scope>
    <source>
        <strain evidence="10">UP504</strain>
    </source>
</reference>
<dbReference type="PANTHER" id="PTHR20661:SF0">
    <property type="entry name" value="PHOSPHATIDYLINOSITOL-GLYCAN BIOSYNTHESIS CLASS W PROTEIN"/>
    <property type="match status" value="1"/>
</dbReference>
<name>A0A9P6DYT4_9AGAM</name>
<dbReference type="EMBL" id="MU128944">
    <property type="protein sequence ID" value="KAF9515993.1"/>
    <property type="molecule type" value="Genomic_DNA"/>
</dbReference>
<organism evidence="10 11">
    <name type="scientific">Hydnum rufescens UP504</name>
    <dbReference type="NCBI Taxonomy" id="1448309"/>
    <lineage>
        <taxon>Eukaryota</taxon>
        <taxon>Fungi</taxon>
        <taxon>Dikarya</taxon>
        <taxon>Basidiomycota</taxon>
        <taxon>Agaricomycotina</taxon>
        <taxon>Agaricomycetes</taxon>
        <taxon>Cantharellales</taxon>
        <taxon>Hydnaceae</taxon>
        <taxon>Hydnum</taxon>
    </lineage>
</organism>
<keyword evidence="6 8" id="KW-1133">Transmembrane helix</keyword>
<feature type="transmembrane region" description="Helical" evidence="8">
    <location>
        <begin position="275"/>
        <end position="291"/>
    </location>
</feature>
<proteinExistence type="inferred from homology"/>
<dbReference type="GO" id="GO:0005789">
    <property type="term" value="C:endoplasmic reticulum membrane"/>
    <property type="evidence" value="ECO:0007669"/>
    <property type="project" value="UniProtKB-SubCell"/>
</dbReference>
<dbReference type="GO" id="GO:0032216">
    <property type="term" value="F:glucosaminyl-phosphatidylinositol O-acyltransferase activity"/>
    <property type="evidence" value="ECO:0007669"/>
    <property type="project" value="TreeGrafter"/>
</dbReference>
<comment type="pathway">
    <text evidence="2 8">Glycolipid biosynthesis; glycosylphosphatidylinositol-anchor biosynthesis.</text>
</comment>
<feature type="transmembrane region" description="Helical" evidence="8">
    <location>
        <begin position="20"/>
        <end position="40"/>
    </location>
</feature>
<protein>
    <recommendedName>
        <fullName evidence="8">GPI-anchored wall transfer protein</fullName>
        <ecNumber evidence="8">2.3.-.-</ecNumber>
    </recommendedName>
</protein>